<sequence length="171" mass="19567">MIPEKKNLIVSLMKKDIKFSRFFNEFNDAYGELDICNELILAREAKDGEFVDLLLYLAAVVSYEFKCIDVLNDLITDDWHEKHEELVRLLDFYKSASSVNALYHAALLNLSYRDYDEDFVLADKCIRALAKINNKDAIEKLKLLSAANNDAISNSAKKQLRKLGVIVSPPF</sequence>
<dbReference type="AlphaFoldDB" id="A0A1I7E1T7"/>
<proteinExistence type="predicted"/>
<name>A0A1I7E1T7_9ENTR</name>
<accession>A0A1I7E1T7</accession>
<gene>
    <name evidence="1" type="ORF">SAMN05192562_108142</name>
</gene>
<protein>
    <submittedName>
        <fullName evidence="1">Uncharacterized protein</fullName>
    </submittedName>
</protein>
<organism evidence="1 2">
    <name type="scientific">Kosakonia arachidis</name>
    <dbReference type="NCBI Taxonomy" id="551989"/>
    <lineage>
        <taxon>Bacteria</taxon>
        <taxon>Pseudomonadati</taxon>
        <taxon>Pseudomonadota</taxon>
        <taxon>Gammaproteobacteria</taxon>
        <taxon>Enterobacterales</taxon>
        <taxon>Enterobacteriaceae</taxon>
        <taxon>Kosakonia</taxon>
    </lineage>
</organism>
<dbReference type="Proteomes" id="UP000199187">
    <property type="component" value="Unassembled WGS sequence"/>
</dbReference>
<evidence type="ECO:0000313" key="1">
    <source>
        <dbReference type="EMBL" id="SFU17813.1"/>
    </source>
</evidence>
<evidence type="ECO:0000313" key="2">
    <source>
        <dbReference type="Proteomes" id="UP000199187"/>
    </source>
</evidence>
<dbReference type="OrthoDB" id="4555029at2"/>
<keyword evidence="2" id="KW-1185">Reference proteome</keyword>
<dbReference type="EMBL" id="FPAU01000008">
    <property type="protein sequence ID" value="SFU17813.1"/>
    <property type="molecule type" value="Genomic_DNA"/>
</dbReference>
<reference evidence="2" key="1">
    <citation type="submission" date="2016-10" db="EMBL/GenBank/DDBJ databases">
        <authorList>
            <person name="Varghese N."/>
            <person name="Submissions S."/>
        </authorList>
    </citation>
    <scope>NUCLEOTIDE SEQUENCE [LARGE SCALE GENOMIC DNA]</scope>
    <source>
        <strain evidence="2">Ah-143</strain>
    </source>
</reference>